<evidence type="ECO:0000313" key="2">
    <source>
        <dbReference type="Proteomes" id="UP000266669"/>
    </source>
</evidence>
<accession>A0A8B3CTN4</accession>
<gene>
    <name evidence="1" type="ORF">DLM78_06745</name>
</gene>
<proteinExistence type="predicted"/>
<dbReference type="Proteomes" id="UP000266669">
    <property type="component" value="Unassembled WGS sequence"/>
</dbReference>
<name>A0A8B3CTN4_9LEPT</name>
<organism evidence="1 2">
    <name type="scientific">Leptospira stimsonii</name>
    <dbReference type="NCBI Taxonomy" id="2202203"/>
    <lineage>
        <taxon>Bacteria</taxon>
        <taxon>Pseudomonadati</taxon>
        <taxon>Spirochaetota</taxon>
        <taxon>Spirochaetia</taxon>
        <taxon>Leptospirales</taxon>
        <taxon>Leptospiraceae</taxon>
        <taxon>Leptospira</taxon>
    </lineage>
</organism>
<dbReference type="EMBL" id="QHCS01000001">
    <property type="protein sequence ID" value="RHX88617.1"/>
    <property type="molecule type" value="Genomic_DNA"/>
</dbReference>
<reference evidence="2" key="1">
    <citation type="submission" date="2018-05" db="EMBL/GenBank/DDBJ databases">
        <title>Leptospira yasudae sp. nov. and Leptospira stimsonii sp. nov., two pathogenic species of the genus Leptospira isolated from environmental sources.</title>
        <authorList>
            <person name="Casanovas-Massana A."/>
            <person name="Hamond C."/>
            <person name="Santos L.A."/>
            <person name="Hacker K.P."/>
            <person name="Balassiano I."/>
            <person name="Medeiros M.A."/>
            <person name="Reis M.G."/>
            <person name="Ko A.I."/>
            <person name="Wunder E.A."/>
        </authorList>
    </citation>
    <scope>NUCLEOTIDE SEQUENCE [LARGE SCALE GENOMIC DNA]</scope>
    <source>
        <strain evidence="2">AMB6-RJ</strain>
    </source>
</reference>
<dbReference type="AlphaFoldDB" id="A0A8B3CTN4"/>
<comment type="caution">
    <text evidence="1">The sequence shown here is derived from an EMBL/GenBank/DDBJ whole genome shotgun (WGS) entry which is preliminary data.</text>
</comment>
<evidence type="ECO:0000313" key="1">
    <source>
        <dbReference type="EMBL" id="RHX88617.1"/>
    </source>
</evidence>
<sequence length="61" mass="7276">MTELHEPVLEKFLRARTGQTSVRLQVFFRGTFCRTDRIREECMGLSSDFSFLEKSRNSHFF</sequence>
<protein>
    <submittedName>
        <fullName evidence="1">Uncharacterized protein</fullName>
    </submittedName>
</protein>